<dbReference type="SUPFAM" id="SSF55424">
    <property type="entry name" value="FAD/NAD-linked reductases, dimerisation (C-terminal) domain"/>
    <property type="match status" value="1"/>
</dbReference>
<keyword evidence="5" id="KW-0560">Oxidoreductase</keyword>
<keyword evidence="6" id="KW-0558">Oxidation</keyword>
<reference evidence="10 11" key="1">
    <citation type="submission" date="2013-03" db="EMBL/GenBank/DDBJ databases">
        <title>The Genome Sequence of Enterococcus sulfureus ATCC_49903 (PacBio/Illumina hybrid assembly).</title>
        <authorList>
            <consortium name="The Broad Institute Genomics Platform"/>
            <consortium name="The Broad Institute Genome Sequencing Center for Infectious Disease"/>
            <person name="Earl A."/>
            <person name="Russ C."/>
            <person name="Gilmore M."/>
            <person name="Surin D."/>
            <person name="Walker B."/>
            <person name="Young S."/>
            <person name="Zeng Q."/>
            <person name="Gargeya S."/>
            <person name="Fitzgerald M."/>
            <person name="Haas B."/>
            <person name="Abouelleil A."/>
            <person name="Allen A.W."/>
            <person name="Alvarado L."/>
            <person name="Arachchi H.M."/>
            <person name="Berlin A.M."/>
            <person name="Chapman S.B."/>
            <person name="Gainer-Dewar J."/>
            <person name="Goldberg J."/>
            <person name="Griggs A."/>
            <person name="Gujja S."/>
            <person name="Hansen M."/>
            <person name="Howarth C."/>
            <person name="Imamovic A."/>
            <person name="Ireland A."/>
            <person name="Larimer J."/>
            <person name="McCowan C."/>
            <person name="Murphy C."/>
            <person name="Pearson M."/>
            <person name="Poon T.W."/>
            <person name="Priest M."/>
            <person name="Roberts A."/>
            <person name="Saif S."/>
            <person name="Shea T."/>
            <person name="Sisk P."/>
            <person name="Sykes S."/>
            <person name="Wortman J."/>
            <person name="Nusbaum C."/>
            <person name="Birren B."/>
        </authorList>
    </citation>
    <scope>NUCLEOTIDE SEQUENCE [LARGE SCALE GENOMIC DNA]</scope>
    <source>
        <strain evidence="10 11">ATCC 49903</strain>
    </source>
</reference>
<evidence type="ECO:0000256" key="1">
    <source>
        <dbReference type="ARBA" id="ARBA00001974"/>
    </source>
</evidence>
<keyword evidence="7" id="KW-0676">Redox-active center</keyword>
<evidence type="ECO:0000256" key="7">
    <source>
        <dbReference type="ARBA" id="ARBA00023284"/>
    </source>
</evidence>
<comment type="cofactor">
    <cofactor evidence="1">
        <name>FAD</name>
        <dbReference type="ChEBI" id="CHEBI:57692"/>
    </cofactor>
</comment>
<evidence type="ECO:0000256" key="4">
    <source>
        <dbReference type="ARBA" id="ARBA00022827"/>
    </source>
</evidence>
<evidence type="ECO:0000256" key="2">
    <source>
        <dbReference type="ARBA" id="ARBA00009130"/>
    </source>
</evidence>
<evidence type="ECO:0000259" key="8">
    <source>
        <dbReference type="Pfam" id="PF02852"/>
    </source>
</evidence>
<evidence type="ECO:0000313" key="11">
    <source>
        <dbReference type="Proteomes" id="UP000015961"/>
    </source>
</evidence>
<dbReference type="GO" id="GO:0016491">
    <property type="term" value="F:oxidoreductase activity"/>
    <property type="evidence" value="ECO:0007669"/>
    <property type="project" value="UniProtKB-KW"/>
</dbReference>
<dbReference type="PRINTS" id="PR00411">
    <property type="entry name" value="PNDRDTASEI"/>
</dbReference>
<evidence type="ECO:0000259" key="9">
    <source>
        <dbReference type="Pfam" id="PF07992"/>
    </source>
</evidence>
<feature type="domain" description="Pyridine nucleotide-disulphide oxidoreductase dimerisation" evidence="8">
    <location>
        <begin position="327"/>
        <end position="431"/>
    </location>
</feature>
<dbReference type="AlphaFoldDB" id="S0P526"/>
<dbReference type="Gene3D" id="3.30.390.30">
    <property type="match status" value="1"/>
</dbReference>
<dbReference type="STRING" id="1140003.OMY_01035"/>
<dbReference type="eggNOG" id="COG0446">
    <property type="taxonomic scope" value="Bacteria"/>
</dbReference>
<dbReference type="OrthoDB" id="9802028at2"/>
<dbReference type="Proteomes" id="UP000015961">
    <property type="component" value="Unassembled WGS sequence"/>
</dbReference>
<keyword evidence="11" id="KW-1185">Reference proteome</keyword>
<dbReference type="InterPro" id="IPR050260">
    <property type="entry name" value="FAD-bd_OxRdtase"/>
</dbReference>
<dbReference type="PRINTS" id="PR00368">
    <property type="entry name" value="FADPNR"/>
</dbReference>
<dbReference type="InterPro" id="IPR036188">
    <property type="entry name" value="FAD/NAD-bd_sf"/>
</dbReference>
<dbReference type="RefSeq" id="WP_016185487.1">
    <property type="nucleotide sequence ID" value="NZ_ASWO01000005.1"/>
</dbReference>
<organism evidence="10 11">
    <name type="scientific">Enterococcus sulfureus ATCC 49903</name>
    <dbReference type="NCBI Taxonomy" id="1140003"/>
    <lineage>
        <taxon>Bacteria</taxon>
        <taxon>Bacillati</taxon>
        <taxon>Bacillota</taxon>
        <taxon>Bacilli</taxon>
        <taxon>Lactobacillales</taxon>
        <taxon>Enterococcaceae</taxon>
        <taxon>Enterococcus</taxon>
    </lineage>
</organism>
<dbReference type="InterPro" id="IPR016156">
    <property type="entry name" value="FAD/NAD-linked_Rdtase_dimer_sf"/>
</dbReference>
<dbReference type="InterPro" id="IPR004099">
    <property type="entry name" value="Pyr_nucl-diS_OxRdtase_dimer"/>
</dbReference>
<gene>
    <name evidence="10" type="ORF">I573_01643</name>
</gene>
<evidence type="ECO:0000256" key="3">
    <source>
        <dbReference type="ARBA" id="ARBA00022630"/>
    </source>
</evidence>
<dbReference type="EMBL" id="ASWO01000005">
    <property type="protein sequence ID" value="EOT83918.1"/>
    <property type="molecule type" value="Genomic_DNA"/>
</dbReference>
<accession>S0P526</accession>
<sequence length="448" mass="49793">MRVVIIGASHAGISAAKQLKGVDPSIEVVLIERTHSLAYLASTLHLVLAERLDDLKEGHQTSINELITLGIHVMLDTQVVEIEAKTHQLRFSSLEGSSETLTYDKLILAMGSTQPNIPIELEAGEITTYKSYKEATQALKEFEQVDQVAIIGAGLIGLELADALKEKKEVVLIDRMNDVLFRYFDVELTQMIKRHLTKQTRMYLGETIQTIVQDTQTGTQEIVLTGQTIQTQAIVYAVNPRPSIELVKDFLEITSDGTIRTDAYLRTSEPDIYAIGDLISLPFKNTQETSYIPLLSNAITTGLVAAQNIAFDNQLICPSVQRTVVSSFFDLHVASTGITQEEAPYYGISSFAYTKTFSPKSYLAKTDSPFVTLKLVYTKETNQLIGGQLLTNSSHYIEWIDLISLAINQETTISELAVMDFYFQPLFNEPIHPISQVALDILATQQHT</sequence>
<evidence type="ECO:0000313" key="10">
    <source>
        <dbReference type="EMBL" id="EOT83918.1"/>
    </source>
</evidence>
<feature type="domain" description="FAD/NAD(P)-binding" evidence="9">
    <location>
        <begin position="1"/>
        <end position="301"/>
    </location>
</feature>
<evidence type="ECO:0000256" key="6">
    <source>
        <dbReference type="ARBA" id="ARBA00023097"/>
    </source>
</evidence>
<dbReference type="InterPro" id="IPR023753">
    <property type="entry name" value="FAD/NAD-binding_dom"/>
</dbReference>
<comment type="caution">
    <text evidence="10">The sequence shown here is derived from an EMBL/GenBank/DDBJ whole genome shotgun (WGS) entry which is preliminary data.</text>
</comment>
<dbReference type="PANTHER" id="PTHR43429:SF1">
    <property type="entry name" value="NAD(P)H SULFUR OXIDOREDUCTASE (COA-DEPENDENT)"/>
    <property type="match status" value="1"/>
</dbReference>
<dbReference type="Pfam" id="PF02852">
    <property type="entry name" value="Pyr_redox_dim"/>
    <property type="match status" value="1"/>
</dbReference>
<dbReference type="PANTHER" id="PTHR43429">
    <property type="entry name" value="PYRIDINE NUCLEOTIDE-DISULFIDE OXIDOREDUCTASE DOMAIN-CONTAINING"/>
    <property type="match status" value="1"/>
</dbReference>
<evidence type="ECO:0008006" key="12">
    <source>
        <dbReference type="Google" id="ProtNLM"/>
    </source>
</evidence>
<dbReference type="PATRIC" id="fig|1140003.3.peg.992"/>
<dbReference type="SUPFAM" id="SSF51905">
    <property type="entry name" value="FAD/NAD(P)-binding domain"/>
    <property type="match status" value="1"/>
</dbReference>
<keyword evidence="4" id="KW-0274">FAD</keyword>
<protein>
    <recommendedName>
        <fullName evidence="12">Pyridine nucleotide-disulfide oxidoreductase</fullName>
    </recommendedName>
</protein>
<evidence type="ECO:0000256" key="5">
    <source>
        <dbReference type="ARBA" id="ARBA00023002"/>
    </source>
</evidence>
<comment type="similarity">
    <text evidence="2">Belongs to the class-III pyridine nucleotide-disulfide oxidoreductase family.</text>
</comment>
<proteinExistence type="inferred from homology"/>
<name>S0P526_9ENTE</name>
<keyword evidence="3" id="KW-0285">Flavoprotein</keyword>
<dbReference type="Gene3D" id="3.50.50.60">
    <property type="entry name" value="FAD/NAD(P)-binding domain"/>
    <property type="match status" value="2"/>
</dbReference>
<dbReference type="Pfam" id="PF07992">
    <property type="entry name" value="Pyr_redox_2"/>
    <property type="match status" value="1"/>
</dbReference>